<reference evidence="11 12" key="1">
    <citation type="submission" date="2015-07" db="EMBL/GenBank/DDBJ databases">
        <title>Genome sequence of Levilinea saccharolytica DSM 16555.</title>
        <authorList>
            <person name="Hemp J."/>
            <person name="Ward L.M."/>
            <person name="Pace L.A."/>
            <person name="Fischer W.W."/>
        </authorList>
    </citation>
    <scope>NUCLEOTIDE SEQUENCE [LARGE SCALE GENOMIC DNA]</scope>
    <source>
        <strain evidence="11 12">KIBI-1</strain>
    </source>
</reference>
<dbReference type="GO" id="GO:0043190">
    <property type="term" value="C:ATP-binding cassette (ABC) transporter complex"/>
    <property type="evidence" value="ECO:0007669"/>
    <property type="project" value="InterPro"/>
</dbReference>
<evidence type="ECO:0000256" key="1">
    <source>
        <dbReference type="ARBA" id="ARBA00004429"/>
    </source>
</evidence>
<dbReference type="EMBL" id="LGCM01000060">
    <property type="protein sequence ID" value="KPL77455.1"/>
    <property type="molecule type" value="Genomic_DNA"/>
</dbReference>
<evidence type="ECO:0000256" key="3">
    <source>
        <dbReference type="ARBA" id="ARBA00022448"/>
    </source>
</evidence>
<feature type="transmembrane region" description="Helical" evidence="9">
    <location>
        <begin position="130"/>
        <end position="157"/>
    </location>
</feature>
<dbReference type="PATRIC" id="fig|229921.5.peg.2706"/>
<keyword evidence="5" id="KW-0997">Cell inner membrane</keyword>
<evidence type="ECO:0000256" key="8">
    <source>
        <dbReference type="ARBA" id="ARBA00023136"/>
    </source>
</evidence>
<feature type="transmembrane region" description="Helical" evidence="9">
    <location>
        <begin position="259"/>
        <end position="280"/>
    </location>
</feature>
<comment type="subcellular location">
    <subcellularLocation>
        <location evidence="1">Cell inner membrane</location>
        <topology evidence="1">Multi-pass membrane protein</topology>
    </subcellularLocation>
    <subcellularLocation>
        <location evidence="9">Cell membrane</location>
        <topology evidence="9">Multi-pass membrane protein</topology>
    </subcellularLocation>
</comment>
<organism evidence="11 12">
    <name type="scientific">Levilinea saccharolytica</name>
    <dbReference type="NCBI Taxonomy" id="229921"/>
    <lineage>
        <taxon>Bacteria</taxon>
        <taxon>Bacillati</taxon>
        <taxon>Chloroflexota</taxon>
        <taxon>Anaerolineae</taxon>
        <taxon>Anaerolineales</taxon>
        <taxon>Anaerolineaceae</taxon>
        <taxon>Levilinea</taxon>
    </lineage>
</organism>
<evidence type="ECO:0000256" key="5">
    <source>
        <dbReference type="ARBA" id="ARBA00022519"/>
    </source>
</evidence>
<feature type="transmembrane region" description="Helical" evidence="9">
    <location>
        <begin position="60"/>
        <end position="80"/>
    </location>
</feature>
<name>A0A0P6XM74_9CHLR</name>
<keyword evidence="3 9" id="KW-0813">Transport</keyword>
<dbReference type="Proteomes" id="UP000050501">
    <property type="component" value="Unassembled WGS sequence"/>
</dbReference>
<protein>
    <recommendedName>
        <fullName evidence="9">Transport permease protein</fullName>
    </recommendedName>
</protein>
<dbReference type="GO" id="GO:0140359">
    <property type="term" value="F:ABC-type transporter activity"/>
    <property type="evidence" value="ECO:0007669"/>
    <property type="project" value="InterPro"/>
</dbReference>
<dbReference type="AlphaFoldDB" id="A0A0P6XM74"/>
<keyword evidence="12" id="KW-1185">Reference proteome</keyword>
<feature type="transmembrane region" description="Helical" evidence="9">
    <location>
        <begin position="92"/>
        <end position="109"/>
    </location>
</feature>
<dbReference type="PROSITE" id="PS51012">
    <property type="entry name" value="ABC_TM2"/>
    <property type="match status" value="1"/>
</dbReference>
<dbReference type="GO" id="GO:0015920">
    <property type="term" value="P:lipopolysaccharide transport"/>
    <property type="evidence" value="ECO:0007669"/>
    <property type="project" value="TreeGrafter"/>
</dbReference>
<evidence type="ECO:0000259" key="10">
    <source>
        <dbReference type="PROSITE" id="PS51012"/>
    </source>
</evidence>
<keyword evidence="7 9" id="KW-1133">Transmembrane helix</keyword>
<evidence type="ECO:0000256" key="4">
    <source>
        <dbReference type="ARBA" id="ARBA00022475"/>
    </source>
</evidence>
<dbReference type="InterPro" id="IPR013525">
    <property type="entry name" value="ABC2_TM"/>
</dbReference>
<gene>
    <name evidence="11" type="ORF">ADN01_16330</name>
</gene>
<dbReference type="InterPro" id="IPR047817">
    <property type="entry name" value="ABC2_TM_bact-type"/>
</dbReference>
<feature type="transmembrane region" description="Helical" evidence="9">
    <location>
        <begin position="169"/>
        <end position="193"/>
    </location>
</feature>
<comment type="similarity">
    <text evidence="2 9">Belongs to the ABC-2 integral membrane protein family.</text>
</comment>
<accession>A0A0P6XM74</accession>
<evidence type="ECO:0000256" key="7">
    <source>
        <dbReference type="ARBA" id="ARBA00022989"/>
    </source>
</evidence>
<feature type="transmembrane region" description="Helical" evidence="9">
    <location>
        <begin position="205"/>
        <end position="224"/>
    </location>
</feature>
<evidence type="ECO:0000313" key="12">
    <source>
        <dbReference type="Proteomes" id="UP000050501"/>
    </source>
</evidence>
<evidence type="ECO:0000256" key="9">
    <source>
        <dbReference type="RuleBase" id="RU361157"/>
    </source>
</evidence>
<dbReference type="InterPro" id="IPR000412">
    <property type="entry name" value="ABC_2_transport"/>
</dbReference>
<evidence type="ECO:0000256" key="6">
    <source>
        <dbReference type="ARBA" id="ARBA00022692"/>
    </source>
</evidence>
<sequence length="291" mass="33192">MTETLMQTPPEDASWDLIIEPQRGLFDLRLGELWKYRDLVMLFVRRDFVAVYKQTILGPLWYLIQPLLTTITFTVIFGNIAQLPTDGLPQFLFYMSGTVVWSYFADCLNKTSNTFVQNANLFGKVYFPRLAVPVSILISNLITFVIQFGMFLIFALFFAVQGSQISPNWLWVAFSPLLIMMMAGLGLGFGVIISSLTTKYRDLRFLVQFGVQLLMYATPVIYPVSSIPQGWQWVIQINPMTPIVETFRYAFLGAGTVDLWHLLYSFGFMLVVVLLGAVIFNRVEATFMDTV</sequence>
<keyword evidence="6 9" id="KW-0812">Transmembrane</keyword>
<dbReference type="RefSeq" id="WP_062419152.1">
    <property type="nucleotide sequence ID" value="NZ_DF967974.1"/>
</dbReference>
<dbReference type="STRING" id="229921.ADN01_16330"/>
<evidence type="ECO:0000313" key="11">
    <source>
        <dbReference type="EMBL" id="KPL77455.1"/>
    </source>
</evidence>
<keyword evidence="4 9" id="KW-1003">Cell membrane</keyword>
<dbReference type="PRINTS" id="PR00164">
    <property type="entry name" value="ABC2TRNSPORT"/>
</dbReference>
<feature type="domain" description="ABC transmembrane type-2" evidence="10">
    <location>
        <begin position="57"/>
        <end position="283"/>
    </location>
</feature>
<dbReference type="PANTHER" id="PTHR30413:SF8">
    <property type="entry name" value="TRANSPORT PERMEASE PROTEIN"/>
    <property type="match status" value="1"/>
</dbReference>
<comment type="caution">
    <text evidence="11">The sequence shown here is derived from an EMBL/GenBank/DDBJ whole genome shotgun (WGS) entry which is preliminary data.</text>
</comment>
<keyword evidence="8 9" id="KW-0472">Membrane</keyword>
<dbReference type="Pfam" id="PF01061">
    <property type="entry name" value="ABC2_membrane"/>
    <property type="match status" value="1"/>
</dbReference>
<dbReference type="PIRSF" id="PIRSF006648">
    <property type="entry name" value="DrrB"/>
    <property type="match status" value="1"/>
</dbReference>
<proteinExistence type="inferred from homology"/>
<dbReference type="PANTHER" id="PTHR30413">
    <property type="entry name" value="INNER MEMBRANE TRANSPORT PERMEASE"/>
    <property type="match status" value="1"/>
</dbReference>
<evidence type="ECO:0000256" key="2">
    <source>
        <dbReference type="ARBA" id="ARBA00007783"/>
    </source>
</evidence>